<keyword evidence="3" id="KW-1185">Reference proteome</keyword>
<dbReference type="AlphaFoldDB" id="A0AAE0X0Q6"/>
<keyword evidence="1" id="KW-0812">Transmembrane</keyword>
<protein>
    <submittedName>
        <fullName evidence="2">Uncharacterized protein</fullName>
    </submittedName>
</protein>
<keyword evidence="1" id="KW-0472">Membrane</keyword>
<reference evidence="2" key="2">
    <citation type="submission" date="2023-06" db="EMBL/GenBank/DDBJ databases">
        <authorList>
            <consortium name="Lawrence Berkeley National Laboratory"/>
            <person name="Haridas S."/>
            <person name="Hensen N."/>
            <person name="Bonometti L."/>
            <person name="Westerberg I."/>
            <person name="Brannstrom I.O."/>
            <person name="Guillou S."/>
            <person name="Cros-Aarteil S."/>
            <person name="Calhoun S."/>
            <person name="Kuo A."/>
            <person name="Mondo S."/>
            <person name="Pangilinan J."/>
            <person name="Riley R."/>
            <person name="Labutti K."/>
            <person name="Andreopoulos B."/>
            <person name="Lipzen A."/>
            <person name="Chen C."/>
            <person name="Yanf M."/>
            <person name="Daum C."/>
            <person name="Ng V."/>
            <person name="Clum A."/>
            <person name="Steindorff A."/>
            <person name="Ohm R."/>
            <person name="Martin F."/>
            <person name="Silar P."/>
            <person name="Natvig D."/>
            <person name="Lalanne C."/>
            <person name="Gautier V."/>
            <person name="Ament-Velasquez S.L."/>
            <person name="Kruys A."/>
            <person name="Hutchinson M.I."/>
            <person name="Powell A.J."/>
            <person name="Barry K."/>
            <person name="Miller A.N."/>
            <person name="Grigoriev I.V."/>
            <person name="Debuchy R."/>
            <person name="Gladieux P."/>
            <person name="Thoren M.H."/>
            <person name="Johannesson H."/>
        </authorList>
    </citation>
    <scope>NUCLEOTIDE SEQUENCE</scope>
    <source>
        <strain evidence="2">CBS 314.62</strain>
    </source>
</reference>
<proteinExistence type="predicted"/>
<accession>A0AAE0X0Q6</accession>
<keyword evidence="1" id="KW-1133">Transmembrane helix</keyword>
<evidence type="ECO:0000256" key="1">
    <source>
        <dbReference type="SAM" id="Phobius"/>
    </source>
</evidence>
<name>A0AAE0X0Q6_9PEZI</name>
<gene>
    <name evidence="2" type="ORF">B0T22DRAFT_494039</name>
</gene>
<evidence type="ECO:0000313" key="2">
    <source>
        <dbReference type="EMBL" id="KAK3682286.1"/>
    </source>
</evidence>
<feature type="transmembrane region" description="Helical" evidence="1">
    <location>
        <begin position="75"/>
        <end position="94"/>
    </location>
</feature>
<dbReference type="Proteomes" id="UP001270362">
    <property type="component" value="Unassembled WGS sequence"/>
</dbReference>
<sequence>MERPARTIFAEWLIHLHPYPGNTPNAALDQGRSSMGYHALILLGQSAPRRRYHMICLLPRGGPVIRGERPQSARMAAALLFLLLVSTVAVAAQAED</sequence>
<comment type="caution">
    <text evidence="2">The sequence shown here is derived from an EMBL/GenBank/DDBJ whole genome shotgun (WGS) entry which is preliminary data.</text>
</comment>
<dbReference type="EMBL" id="JAULSO010000005">
    <property type="protein sequence ID" value="KAK3682286.1"/>
    <property type="molecule type" value="Genomic_DNA"/>
</dbReference>
<evidence type="ECO:0000313" key="3">
    <source>
        <dbReference type="Proteomes" id="UP001270362"/>
    </source>
</evidence>
<organism evidence="2 3">
    <name type="scientific">Podospora appendiculata</name>
    <dbReference type="NCBI Taxonomy" id="314037"/>
    <lineage>
        <taxon>Eukaryota</taxon>
        <taxon>Fungi</taxon>
        <taxon>Dikarya</taxon>
        <taxon>Ascomycota</taxon>
        <taxon>Pezizomycotina</taxon>
        <taxon>Sordariomycetes</taxon>
        <taxon>Sordariomycetidae</taxon>
        <taxon>Sordariales</taxon>
        <taxon>Podosporaceae</taxon>
        <taxon>Podospora</taxon>
    </lineage>
</organism>
<reference evidence="2" key="1">
    <citation type="journal article" date="2023" name="Mol. Phylogenet. Evol.">
        <title>Genome-scale phylogeny and comparative genomics of the fungal order Sordariales.</title>
        <authorList>
            <person name="Hensen N."/>
            <person name="Bonometti L."/>
            <person name="Westerberg I."/>
            <person name="Brannstrom I.O."/>
            <person name="Guillou S."/>
            <person name="Cros-Aarteil S."/>
            <person name="Calhoun S."/>
            <person name="Haridas S."/>
            <person name="Kuo A."/>
            <person name="Mondo S."/>
            <person name="Pangilinan J."/>
            <person name="Riley R."/>
            <person name="LaButti K."/>
            <person name="Andreopoulos B."/>
            <person name="Lipzen A."/>
            <person name="Chen C."/>
            <person name="Yan M."/>
            <person name="Daum C."/>
            <person name="Ng V."/>
            <person name="Clum A."/>
            <person name="Steindorff A."/>
            <person name="Ohm R.A."/>
            <person name="Martin F."/>
            <person name="Silar P."/>
            <person name="Natvig D.O."/>
            <person name="Lalanne C."/>
            <person name="Gautier V."/>
            <person name="Ament-Velasquez S.L."/>
            <person name="Kruys A."/>
            <person name="Hutchinson M.I."/>
            <person name="Powell A.J."/>
            <person name="Barry K."/>
            <person name="Miller A.N."/>
            <person name="Grigoriev I.V."/>
            <person name="Debuchy R."/>
            <person name="Gladieux P."/>
            <person name="Hiltunen Thoren M."/>
            <person name="Johannesson H."/>
        </authorList>
    </citation>
    <scope>NUCLEOTIDE SEQUENCE</scope>
    <source>
        <strain evidence="2">CBS 314.62</strain>
    </source>
</reference>